<dbReference type="Pfam" id="PF21089">
    <property type="entry name" value="PKS_DH_N"/>
    <property type="match status" value="1"/>
</dbReference>
<name>T0LZ79_COLGC</name>
<evidence type="ECO:0000256" key="4">
    <source>
        <dbReference type="PROSITE-ProRule" id="PRU01363"/>
    </source>
</evidence>
<dbReference type="GO" id="GO:0044550">
    <property type="term" value="P:secondary metabolite biosynthetic process"/>
    <property type="evidence" value="ECO:0007669"/>
    <property type="project" value="TreeGrafter"/>
</dbReference>
<evidence type="ECO:0000256" key="5">
    <source>
        <dbReference type="SAM" id="MobiDB-lite"/>
    </source>
</evidence>
<dbReference type="SMART" id="SM00827">
    <property type="entry name" value="PKS_AT"/>
    <property type="match status" value="1"/>
</dbReference>
<dbReference type="Gene3D" id="3.40.47.10">
    <property type="match status" value="1"/>
</dbReference>
<dbReference type="InterPro" id="IPR050091">
    <property type="entry name" value="PKS_NRPS_Biosynth_Enz"/>
</dbReference>
<protein>
    <submittedName>
        <fullName evidence="8">Beta-ketoacyl synthase domain-containing protein</fullName>
    </submittedName>
</protein>
<dbReference type="InterPro" id="IPR014030">
    <property type="entry name" value="Ketoacyl_synth_N"/>
</dbReference>
<dbReference type="Pfam" id="PF16197">
    <property type="entry name" value="KAsynt_C_assoc"/>
    <property type="match status" value="1"/>
</dbReference>
<organism evidence="8 9">
    <name type="scientific">Colletotrichum gloeosporioides (strain Cg-14)</name>
    <name type="common">Anthracnose fungus</name>
    <name type="synonym">Glomerella cingulata</name>
    <dbReference type="NCBI Taxonomy" id="1237896"/>
    <lineage>
        <taxon>Eukaryota</taxon>
        <taxon>Fungi</taxon>
        <taxon>Dikarya</taxon>
        <taxon>Ascomycota</taxon>
        <taxon>Pezizomycotina</taxon>
        <taxon>Sordariomycetes</taxon>
        <taxon>Hypocreomycetidae</taxon>
        <taxon>Glomerellales</taxon>
        <taxon>Glomerellaceae</taxon>
        <taxon>Colletotrichum</taxon>
        <taxon>Colletotrichum gloeosporioides species complex</taxon>
    </lineage>
</organism>
<keyword evidence="2" id="KW-0597">Phosphoprotein</keyword>
<dbReference type="SUPFAM" id="SSF53901">
    <property type="entry name" value="Thiolase-like"/>
    <property type="match status" value="1"/>
</dbReference>
<dbReference type="PANTHER" id="PTHR43775:SF29">
    <property type="entry name" value="ASPERFURANONE POLYKETIDE SYNTHASE AFOG-RELATED"/>
    <property type="match status" value="1"/>
</dbReference>
<dbReference type="InterPro" id="IPR020807">
    <property type="entry name" value="PKS_DH"/>
</dbReference>
<evidence type="ECO:0000256" key="2">
    <source>
        <dbReference type="ARBA" id="ARBA00022553"/>
    </source>
</evidence>
<dbReference type="OMA" id="NPRIPMD"/>
<dbReference type="InterPro" id="IPR032821">
    <property type="entry name" value="PKS_assoc"/>
</dbReference>
<dbReference type="EMBL" id="AMYD01001300">
    <property type="protein sequence ID" value="EQB53830.1"/>
    <property type="molecule type" value="Genomic_DNA"/>
</dbReference>
<evidence type="ECO:0000256" key="3">
    <source>
        <dbReference type="ARBA" id="ARBA00023268"/>
    </source>
</evidence>
<dbReference type="Pfam" id="PF00698">
    <property type="entry name" value="Acyl_transf_1"/>
    <property type="match status" value="1"/>
</dbReference>
<dbReference type="HOGENOM" id="CLU_000022_16_6_1"/>
<dbReference type="InterPro" id="IPR049900">
    <property type="entry name" value="PKS_mFAS_DH"/>
</dbReference>
<proteinExistence type="predicted"/>
<dbReference type="CDD" id="cd00833">
    <property type="entry name" value="PKS"/>
    <property type="match status" value="1"/>
</dbReference>
<dbReference type="InterPro" id="IPR014043">
    <property type="entry name" value="Acyl_transferase_dom"/>
</dbReference>
<feature type="active site" description="Proton donor; for dehydratase activity" evidence="4">
    <location>
        <position position="1234"/>
    </location>
</feature>
<keyword evidence="1" id="KW-0596">Phosphopantetheine</keyword>
<feature type="compositionally biased region" description="Basic and acidic residues" evidence="5">
    <location>
        <begin position="1303"/>
        <end position="1312"/>
    </location>
</feature>
<dbReference type="PROSITE" id="PS52004">
    <property type="entry name" value="KS3_2"/>
    <property type="match status" value="1"/>
</dbReference>
<keyword evidence="3" id="KW-0511">Multifunctional enzyme</keyword>
<dbReference type="Pfam" id="PF02801">
    <property type="entry name" value="Ketoacyl-synt_C"/>
    <property type="match status" value="1"/>
</dbReference>
<reference evidence="9" key="1">
    <citation type="journal article" date="2013" name="Mol. Plant Microbe Interact.">
        <title>Global aspects of pacC regulation of pathogenicity genes in Colletotrichum gloeosporioides as revealed by transcriptome analysis.</title>
        <authorList>
            <person name="Alkan N."/>
            <person name="Meng X."/>
            <person name="Friedlander G."/>
            <person name="Reuveni E."/>
            <person name="Sukno S."/>
            <person name="Sherman A."/>
            <person name="Thon M."/>
            <person name="Fluhr R."/>
            <person name="Prusky D."/>
        </authorList>
    </citation>
    <scope>NUCLEOTIDE SEQUENCE [LARGE SCALE GENOMIC DNA]</scope>
    <source>
        <strain evidence="9">Cg-14</strain>
    </source>
</reference>
<dbReference type="SMART" id="SM00826">
    <property type="entry name" value="PKS_DH"/>
    <property type="match status" value="1"/>
</dbReference>
<dbReference type="InterPro" id="IPR016036">
    <property type="entry name" value="Malonyl_transacylase_ACP-bd"/>
</dbReference>
<dbReference type="GO" id="GO:0004312">
    <property type="term" value="F:fatty acid synthase activity"/>
    <property type="evidence" value="ECO:0007669"/>
    <property type="project" value="TreeGrafter"/>
</dbReference>
<dbReference type="PROSITE" id="PS52019">
    <property type="entry name" value="PKS_MFAS_DH"/>
    <property type="match status" value="1"/>
</dbReference>
<dbReference type="Gene3D" id="3.10.129.110">
    <property type="entry name" value="Polyketide synthase dehydratase"/>
    <property type="match status" value="1"/>
</dbReference>
<feature type="region of interest" description="Disordered" evidence="5">
    <location>
        <begin position="1299"/>
        <end position="1318"/>
    </location>
</feature>
<dbReference type="InterPro" id="IPR049552">
    <property type="entry name" value="PKS_DH_N"/>
</dbReference>
<dbReference type="STRING" id="1237896.T0LZ79"/>
<dbReference type="Gene3D" id="3.40.366.10">
    <property type="entry name" value="Malonyl-Coenzyme A Acyl Carrier Protein, domain 2"/>
    <property type="match status" value="1"/>
</dbReference>
<dbReference type="InterPro" id="IPR016039">
    <property type="entry name" value="Thiolase-like"/>
</dbReference>
<dbReference type="SMART" id="SM00825">
    <property type="entry name" value="PKS_KS"/>
    <property type="match status" value="1"/>
</dbReference>
<accession>T0LZ79</accession>
<dbReference type="PANTHER" id="PTHR43775">
    <property type="entry name" value="FATTY ACID SYNTHASE"/>
    <property type="match status" value="1"/>
</dbReference>
<dbReference type="InterPro" id="IPR001227">
    <property type="entry name" value="Ac_transferase_dom_sf"/>
</dbReference>
<evidence type="ECO:0000313" key="8">
    <source>
        <dbReference type="EMBL" id="EQB53830.1"/>
    </source>
</evidence>
<sequence>MGSTIHGLDEDIAIIGMACRFPGDATSPSKLWDLLMDGKSAWSEVPASRWNQDAHYHPSQERAGSNTVKGGHFLRDGEQNGKQFDAAFFNITRRETETMDLQQRIVMENVYEAMESAGLRLEDVKGSKTSVFAAVFTDDVRSILQEDPDLSVKYKPIGTSAAILAARVSWFYDLRGSSFTLDTACSGSIVALHTGAQDLRAGLSDMSIITGVNIIESPEFMFRASGLGMVSPDGKCYSLDARANGYGRGEGVGTLILKPVSAAIRDGNVIRAVLRGTGVNSDGRGTGGITLPNKAAQECLIRDVYARNNLDPDHTGFLEGHFTGTPAGDPIEASAIAAVFRRAGPGPRAAERPSLYVGAVKANIGHVEAASGMAQVIKTVLVLENGVIPPNTNFEKINPRIPIDRWGLKLPLVPTPFEAGPSGVRRASINSFGFGGTNAHVVLDDAKSYLDKLGLGERRDLHATKSGTLAAALESPSKEKTSSQQAASVGHKVFLFSANDQEGISRVVTGLAEHLQKQAGENGTCQMDDAYLSRLAMTLSERRSRLAWRLAVTADSATSLLAALTDPTTVTTNAVRPGKASKPAAAFIFTGQGAQWFAMGRELLVYDVFRASVAEADRFIKGTLGSGFSVLEELTQRSAEDTRVDQPLYSQTLCTVLQVALVDLLGSWNLAPKRVVGHSSGEIGAAYAAGALDRESAWKVAYYRGVVSARPAADNTRGAMMAVGCTAEEVAPLIAQVNEKLGADGELVIACYNSPRSLTISGDEAKVDALVEAASGMKLFARKLRVAKAYHSRHMVPVSDEYRSLMGQLRAARASDRMPSSSSGVQVVSSVTGGLIAASDMTNADYWVQNLVSPVRFSQALVALCTSNVAKKQLKVGGGAELPVSHLVEIGPHGALQAAARDAVLNDPNHKALRYVSILTRGKHACATTLHAVGTLAAAGLPIDLAKVNNNGGGSEAMLVDLPPYPFLHSKETYSWLESRTSRAWRFRKHARHDILGAPVRDWDPDAPRWRNHLRVSEVPWLRDHKVTDSIIVAGVTYLVMAIEAVRQLYSDKGDVPLGFNLRDVSISRALQVSEDEHTETMFSMKRVSESRQSDSSLWWEWKVTSFSAHDDTWLEHSRGQIAAETVAETATGVVDGGREARERQRHFSELLSTVTQACAVSQTELLPSRYAELERIGLGFGPLFRNVASMHSNSNNDNKTSGQSLATIRIPDIAAAMPSHALAASVIHPPVFDSILQSFIFALQASAERLTEPMVPIAMRSVWVSADIEARTGAELIVHAAASRVGHKKAEADITAWSTDLGAERPHDGGRRGQQQA</sequence>
<dbReference type="SUPFAM" id="SSF55048">
    <property type="entry name" value="Probable ACP-binding domain of malonyl-CoA ACP transacylase"/>
    <property type="match status" value="1"/>
</dbReference>
<feature type="domain" description="Ketosynthase family 3 (KS3)" evidence="6">
    <location>
        <begin position="9"/>
        <end position="445"/>
    </location>
</feature>
<dbReference type="GO" id="GO:0006633">
    <property type="term" value="P:fatty acid biosynthetic process"/>
    <property type="evidence" value="ECO:0007669"/>
    <property type="project" value="TreeGrafter"/>
</dbReference>
<feature type="active site" description="Proton acceptor; for dehydratase activity" evidence="4">
    <location>
        <position position="1025"/>
    </location>
</feature>
<gene>
    <name evidence="8" type="ORF">CGLO_06426</name>
</gene>
<dbReference type="InterPro" id="IPR014031">
    <property type="entry name" value="Ketoacyl_synth_C"/>
</dbReference>
<dbReference type="SUPFAM" id="SSF52151">
    <property type="entry name" value="FabD/lysophospholipase-like"/>
    <property type="match status" value="1"/>
</dbReference>
<comment type="caution">
    <text evidence="8">The sequence shown here is derived from an EMBL/GenBank/DDBJ whole genome shotgun (WGS) entry which is preliminary data.</text>
</comment>
<dbReference type="OrthoDB" id="329835at2759"/>
<dbReference type="Pfam" id="PF14765">
    <property type="entry name" value="PS-DH"/>
    <property type="match status" value="1"/>
</dbReference>
<evidence type="ECO:0000259" key="6">
    <source>
        <dbReference type="PROSITE" id="PS52004"/>
    </source>
</evidence>
<dbReference type="InterPro" id="IPR020841">
    <property type="entry name" value="PKS_Beta-ketoAc_synthase_dom"/>
</dbReference>
<feature type="region of interest" description="C-terminal hotdog fold" evidence="4">
    <location>
        <begin position="1160"/>
        <end position="1318"/>
    </location>
</feature>
<evidence type="ECO:0000256" key="1">
    <source>
        <dbReference type="ARBA" id="ARBA00022450"/>
    </source>
</evidence>
<dbReference type="InterPro" id="IPR016035">
    <property type="entry name" value="Acyl_Trfase/lysoPLipase"/>
</dbReference>
<dbReference type="Proteomes" id="UP000015530">
    <property type="component" value="Unassembled WGS sequence"/>
</dbReference>
<dbReference type="InterPro" id="IPR049551">
    <property type="entry name" value="PKS_DH_C"/>
</dbReference>
<feature type="region of interest" description="N-terminal hotdog fold" evidence="4">
    <location>
        <begin position="993"/>
        <end position="1129"/>
    </location>
</feature>
<dbReference type="Pfam" id="PF00109">
    <property type="entry name" value="ketoacyl-synt"/>
    <property type="match status" value="1"/>
</dbReference>
<feature type="domain" description="PKS/mFAS DH" evidence="7">
    <location>
        <begin position="993"/>
        <end position="1318"/>
    </location>
</feature>
<evidence type="ECO:0000313" key="9">
    <source>
        <dbReference type="Proteomes" id="UP000015530"/>
    </source>
</evidence>
<evidence type="ECO:0000259" key="7">
    <source>
        <dbReference type="PROSITE" id="PS52019"/>
    </source>
</evidence>
<dbReference type="InterPro" id="IPR042104">
    <property type="entry name" value="PKS_dehydratase_sf"/>
</dbReference>